<reference evidence="1" key="1">
    <citation type="submission" date="2022-12" db="EMBL/GenBank/DDBJ databases">
        <title>Isolation and characterisation of novel Methanocorpusculum spp. from native Australian herbivores indicates the genus is ancestrally host-associated.</title>
        <authorList>
            <person name="Volmer J.G."/>
            <person name="Soo R.M."/>
            <person name="Evans P.N."/>
            <person name="Hoedt E.C."/>
            <person name="Astorga Alsina A.L."/>
            <person name="Woodcroft B.J."/>
            <person name="Tyson G.W."/>
            <person name="Hugenholtz P."/>
            <person name="Morrison M."/>
        </authorList>
    </citation>
    <scope>NUCLEOTIDE SEQUENCE</scope>
    <source>
        <strain evidence="1">CW153</strain>
    </source>
</reference>
<evidence type="ECO:0000313" key="2">
    <source>
        <dbReference type="Proteomes" id="UP001141336"/>
    </source>
</evidence>
<dbReference type="RefSeq" id="WP_268922032.1">
    <property type="nucleotide sequence ID" value="NZ_JAPTGC010000001.1"/>
</dbReference>
<accession>A0ABT4IJE2</accession>
<gene>
    <name evidence="1" type="ORF">O0S09_01070</name>
</gene>
<organism evidence="1 2">
    <name type="scientific">Methanocorpusculum vombati</name>
    <dbReference type="NCBI Taxonomy" id="3002864"/>
    <lineage>
        <taxon>Archaea</taxon>
        <taxon>Methanobacteriati</taxon>
        <taxon>Methanobacteriota</taxon>
        <taxon>Stenosarchaea group</taxon>
        <taxon>Methanomicrobia</taxon>
        <taxon>Methanomicrobiales</taxon>
        <taxon>Methanocorpusculaceae</taxon>
        <taxon>Methanocorpusculum</taxon>
    </lineage>
</organism>
<sequence>MVVWRMVFAAVAIVCLICSAGCIGTDDLSNTTASPTPTVEETENQTLQSFGFLPKNTWMVHSFAESYHENPVLAELRAFMNQTWYPKGPVLGWTETMSNIILYVDAEHPPSYEEMERIYQEWKKAAGLNGSVPFMNESLNMADIPLKFETVSFSPDDTEHPVRIQLLAPKEGDVYWGDVVPHTIRVDVRIFSKYGLESAEVESVFYDENGSTRIVSTPLPNHVTTVFVPTITGAANVSVVAVDMRGNVARKTVNITQNSGMPFGPRG</sequence>
<evidence type="ECO:0000313" key="1">
    <source>
        <dbReference type="EMBL" id="MCZ0861847.1"/>
    </source>
</evidence>
<dbReference type="EMBL" id="JAPTGC010000001">
    <property type="protein sequence ID" value="MCZ0861847.1"/>
    <property type="molecule type" value="Genomic_DNA"/>
</dbReference>
<protein>
    <submittedName>
        <fullName evidence="1">Uncharacterized protein</fullName>
    </submittedName>
</protein>
<comment type="caution">
    <text evidence="1">The sequence shown here is derived from an EMBL/GenBank/DDBJ whole genome shotgun (WGS) entry which is preliminary data.</text>
</comment>
<proteinExistence type="predicted"/>
<keyword evidence="2" id="KW-1185">Reference proteome</keyword>
<name>A0ABT4IJE2_9EURY</name>
<dbReference type="Proteomes" id="UP001141336">
    <property type="component" value="Unassembled WGS sequence"/>
</dbReference>